<gene>
    <name evidence="7" type="ORF">DW888_05250</name>
</gene>
<dbReference type="PANTHER" id="PTHR43133:SF46">
    <property type="entry name" value="RNA POLYMERASE SIGMA-70 FACTOR ECF SUBFAMILY"/>
    <property type="match status" value="1"/>
</dbReference>
<proteinExistence type="inferred from homology"/>
<dbReference type="InterPro" id="IPR014327">
    <property type="entry name" value="RNA_pol_sigma70_bacteroid"/>
</dbReference>
<dbReference type="InterPro" id="IPR039425">
    <property type="entry name" value="RNA_pol_sigma-70-like"/>
</dbReference>
<keyword evidence="2" id="KW-0805">Transcription regulation</keyword>
<dbReference type="InterPro" id="IPR013325">
    <property type="entry name" value="RNA_pol_sigma_r2"/>
</dbReference>
<feature type="domain" description="RNA polymerase sigma factor 70 region 4 type 2" evidence="6">
    <location>
        <begin position="131"/>
        <end position="182"/>
    </location>
</feature>
<evidence type="ECO:0000256" key="4">
    <source>
        <dbReference type="ARBA" id="ARBA00023163"/>
    </source>
</evidence>
<keyword evidence="3" id="KW-0731">Sigma factor</keyword>
<dbReference type="NCBIfam" id="TIGR02937">
    <property type="entry name" value="sigma70-ECF"/>
    <property type="match status" value="1"/>
</dbReference>
<dbReference type="RefSeq" id="WP_122201013.1">
    <property type="nucleotide sequence ID" value="NZ_BMBN01000012.1"/>
</dbReference>
<evidence type="ECO:0000259" key="5">
    <source>
        <dbReference type="Pfam" id="PF04542"/>
    </source>
</evidence>
<evidence type="ECO:0000256" key="3">
    <source>
        <dbReference type="ARBA" id="ARBA00023082"/>
    </source>
</evidence>
<keyword evidence="4" id="KW-0804">Transcription</keyword>
<feature type="domain" description="RNA polymerase sigma-70 region 2" evidence="5">
    <location>
        <begin position="26"/>
        <end position="91"/>
    </location>
</feature>
<name>A0A413VU04_9BACE</name>
<dbReference type="GO" id="GO:0003677">
    <property type="term" value="F:DNA binding"/>
    <property type="evidence" value="ECO:0007669"/>
    <property type="project" value="InterPro"/>
</dbReference>
<comment type="similarity">
    <text evidence="1">Belongs to the sigma-70 factor family. ECF subfamily.</text>
</comment>
<accession>A0A413VU04</accession>
<dbReference type="Pfam" id="PF04542">
    <property type="entry name" value="Sigma70_r2"/>
    <property type="match status" value="1"/>
</dbReference>
<dbReference type="Proteomes" id="UP000284379">
    <property type="component" value="Unassembled WGS sequence"/>
</dbReference>
<dbReference type="CDD" id="cd06171">
    <property type="entry name" value="Sigma70_r4"/>
    <property type="match status" value="1"/>
</dbReference>
<dbReference type="EMBL" id="QSGO01000003">
    <property type="protein sequence ID" value="RHB36964.1"/>
    <property type="molecule type" value="Genomic_DNA"/>
</dbReference>
<dbReference type="SUPFAM" id="SSF88659">
    <property type="entry name" value="Sigma3 and sigma4 domains of RNA polymerase sigma factors"/>
    <property type="match status" value="1"/>
</dbReference>
<dbReference type="Gene3D" id="1.10.10.10">
    <property type="entry name" value="Winged helix-like DNA-binding domain superfamily/Winged helix DNA-binding domain"/>
    <property type="match status" value="1"/>
</dbReference>
<evidence type="ECO:0000313" key="7">
    <source>
        <dbReference type="EMBL" id="RHB36964.1"/>
    </source>
</evidence>
<evidence type="ECO:0000256" key="2">
    <source>
        <dbReference type="ARBA" id="ARBA00023015"/>
    </source>
</evidence>
<dbReference type="GO" id="GO:0016987">
    <property type="term" value="F:sigma factor activity"/>
    <property type="evidence" value="ECO:0007669"/>
    <property type="project" value="UniProtKB-KW"/>
</dbReference>
<dbReference type="SUPFAM" id="SSF88946">
    <property type="entry name" value="Sigma2 domain of RNA polymerase sigma factors"/>
    <property type="match status" value="1"/>
</dbReference>
<dbReference type="Pfam" id="PF08281">
    <property type="entry name" value="Sigma70_r4_2"/>
    <property type="match status" value="1"/>
</dbReference>
<organism evidence="7 8">
    <name type="scientific">Bacteroides nordii</name>
    <dbReference type="NCBI Taxonomy" id="291645"/>
    <lineage>
        <taxon>Bacteria</taxon>
        <taxon>Pseudomonadati</taxon>
        <taxon>Bacteroidota</taxon>
        <taxon>Bacteroidia</taxon>
        <taxon>Bacteroidales</taxon>
        <taxon>Bacteroidaceae</taxon>
        <taxon>Bacteroides</taxon>
    </lineage>
</organism>
<evidence type="ECO:0000256" key="1">
    <source>
        <dbReference type="ARBA" id="ARBA00010641"/>
    </source>
</evidence>
<protein>
    <submittedName>
        <fullName evidence="7">RNA polymerase sigma-70 factor</fullName>
    </submittedName>
</protein>
<dbReference type="NCBIfam" id="TIGR02985">
    <property type="entry name" value="Sig70_bacteroi1"/>
    <property type="match status" value="1"/>
</dbReference>
<dbReference type="Gene3D" id="1.10.1740.10">
    <property type="match status" value="1"/>
</dbReference>
<dbReference type="InterPro" id="IPR013249">
    <property type="entry name" value="RNA_pol_sigma70_r4_t2"/>
</dbReference>
<dbReference type="PANTHER" id="PTHR43133">
    <property type="entry name" value="RNA POLYMERASE ECF-TYPE SIGMA FACTO"/>
    <property type="match status" value="1"/>
</dbReference>
<dbReference type="InterPro" id="IPR014284">
    <property type="entry name" value="RNA_pol_sigma-70_dom"/>
</dbReference>
<dbReference type="InterPro" id="IPR007627">
    <property type="entry name" value="RNA_pol_sigma70_r2"/>
</dbReference>
<reference evidence="7 8" key="1">
    <citation type="submission" date="2018-08" db="EMBL/GenBank/DDBJ databases">
        <title>A genome reference for cultivated species of the human gut microbiota.</title>
        <authorList>
            <person name="Zou Y."/>
            <person name="Xue W."/>
            <person name="Luo G."/>
        </authorList>
    </citation>
    <scope>NUCLEOTIDE SEQUENCE [LARGE SCALE GENOMIC DNA]</scope>
    <source>
        <strain evidence="7 8">AM40-30BH</strain>
    </source>
</reference>
<comment type="caution">
    <text evidence="7">The sequence shown here is derived from an EMBL/GenBank/DDBJ whole genome shotgun (WGS) entry which is preliminary data.</text>
</comment>
<evidence type="ECO:0000313" key="8">
    <source>
        <dbReference type="Proteomes" id="UP000284379"/>
    </source>
</evidence>
<sequence length="208" mass="24625">MDVYNDEKTLIKAISCGNKDAFEYIFKRYYQRLTGFGRRYIQDTEVVQDIVQDCFAVLWEKHSSVSVLSVSVSSFLFAMVRNGCLNHIKHEQVIQRYEIEYQSFAEGEERLYHIDFGLEVEHKLLYEELKEKITQVVDQLPERCREVFILSRFEGLKNREIAEKLQISTTAVEKHISKAMRKFSECFKDEYSFDVYIIVIAWLIGPYN</sequence>
<dbReference type="InterPro" id="IPR013324">
    <property type="entry name" value="RNA_pol_sigma_r3/r4-like"/>
</dbReference>
<evidence type="ECO:0000259" key="6">
    <source>
        <dbReference type="Pfam" id="PF08281"/>
    </source>
</evidence>
<dbReference type="GO" id="GO:0006352">
    <property type="term" value="P:DNA-templated transcription initiation"/>
    <property type="evidence" value="ECO:0007669"/>
    <property type="project" value="InterPro"/>
</dbReference>
<dbReference type="InterPro" id="IPR036388">
    <property type="entry name" value="WH-like_DNA-bd_sf"/>
</dbReference>
<dbReference type="AlphaFoldDB" id="A0A413VU04"/>